<dbReference type="EMBL" id="QJVJ01000001">
    <property type="protein sequence ID" value="PYI57039.1"/>
    <property type="molecule type" value="Genomic_DNA"/>
</dbReference>
<accession>A0A2V5KBT7</accession>
<sequence>MGRKSKRLSKSIMMEELPYGRRVFDDGTEELFNRRYETIRRRGPGKSTVQVLQKFFYTDQNPPWEDDHVKSQCETALNIWRAE</sequence>
<dbReference type="Proteomes" id="UP000247476">
    <property type="component" value="Unassembled WGS sequence"/>
</dbReference>
<evidence type="ECO:0000313" key="1">
    <source>
        <dbReference type="EMBL" id="PYI57039.1"/>
    </source>
</evidence>
<dbReference type="AlphaFoldDB" id="A0A2V5KBT7"/>
<proteinExistence type="predicted"/>
<organism evidence="1 2">
    <name type="scientific">Paenibacillus flagellatus</name>
    <dbReference type="NCBI Taxonomy" id="2211139"/>
    <lineage>
        <taxon>Bacteria</taxon>
        <taxon>Bacillati</taxon>
        <taxon>Bacillota</taxon>
        <taxon>Bacilli</taxon>
        <taxon>Bacillales</taxon>
        <taxon>Paenibacillaceae</taxon>
        <taxon>Paenibacillus</taxon>
    </lineage>
</organism>
<name>A0A2V5KBT7_9BACL</name>
<evidence type="ECO:0000313" key="2">
    <source>
        <dbReference type="Proteomes" id="UP000247476"/>
    </source>
</evidence>
<keyword evidence="2" id="KW-1185">Reference proteome</keyword>
<reference evidence="1 2" key="1">
    <citation type="submission" date="2018-05" db="EMBL/GenBank/DDBJ databases">
        <title>Paenibacillus flagellatus sp. nov., isolated from selenium mineral soil.</title>
        <authorList>
            <person name="Dai X."/>
        </authorList>
    </citation>
    <scope>NUCLEOTIDE SEQUENCE [LARGE SCALE GENOMIC DNA]</scope>
    <source>
        <strain evidence="1 2">DXL2</strain>
    </source>
</reference>
<comment type="caution">
    <text evidence="1">The sequence shown here is derived from an EMBL/GenBank/DDBJ whole genome shotgun (WGS) entry which is preliminary data.</text>
</comment>
<gene>
    <name evidence="1" type="ORF">DLM86_00900</name>
</gene>
<protein>
    <submittedName>
        <fullName evidence="1">Uncharacterized protein</fullName>
    </submittedName>
</protein>